<organism evidence="2 3">
    <name type="scientific">Novipirellula rosea</name>
    <dbReference type="NCBI Taxonomy" id="1031540"/>
    <lineage>
        <taxon>Bacteria</taxon>
        <taxon>Pseudomonadati</taxon>
        <taxon>Planctomycetota</taxon>
        <taxon>Planctomycetia</taxon>
        <taxon>Pirellulales</taxon>
        <taxon>Pirellulaceae</taxon>
        <taxon>Novipirellula</taxon>
    </lineage>
</organism>
<feature type="transmembrane region" description="Helical" evidence="1">
    <location>
        <begin position="219"/>
        <end position="244"/>
    </location>
</feature>
<evidence type="ECO:0000256" key="1">
    <source>
        <dbReference type="SAM" id="Phobius"/>
    </source>
</evidence>
<feature type="transmembrane region" description="Helical" evidence="1">
    <location>
        <begin position="436"/>
        <end position="460"/>
    </location>
</feature>
<keyword evidence="1" id="KW-0472">Membrane</keyword>
<evidence type="ECO:0000313" key="3">
    <source>
        <dbReference type="Proteomes" id="UP001500840"/>
    </source>
</evidence>
<reference evidence="3" key="1">
    <citation type="journal article" date="2019" name="Int. J. Syst. Evol. Microbiol.">
        <title>The Global Catalogue of Microorganisms (GCM) 10K type strain sequencing project: providing services to taxonomists for standard genome sequencing and annotation.</title>
        <authorList>
            <consortium name="The Broad Institute Genomics Platform"/>
            <consortium name="The Broad Institute Genome Sequencing Center for Infectious Disease"/>
            <person name="Wu L."/>
            <person name="Ma J."/>
        </authorList>
    </citation>
    <scope>NUCLEOTIDE SEQUENCE [LARGE SCALE GENOMIC DNA]</scope>
    <source>
        <strain evidence="3">JCM 17759</strain>
    </source>
</reference>
<protein>
    <submittedName>
        <fullName evidence="2">ABC transporter permease</fullName>
    </submittedName>
</protein>
<feature type="transmembrane region" description="Helical" evidence="1">
    <location>
        <begin position="186"/>
        <end position="212"/>
    </location>
</feature>
<gene>
    <name evidence="2" type="ORF">GCM10023156_56750</name>
</gene>
<feature type="transmembrane region" description="Helical" evidence="1">
    <location>
        <begin position="320"/>
        <end position="340"/>
    </location>
</feature>
<feature type="transmembrane region" description="Helical" evidence="1">
    <location>
        <begin position="493"/>
        <end position="514"/>
    </location>
</feature>
<sequence length="534" mass="59371">MSDSASVKMPLELHRDPIMAEPDEEHPLLRDTDRPGWWGWIDKQSEQVSRHLNPILIKEARQSLKSRQFAVTFFLLLVTSWFWMIIGVVTLAPDIYFVPSGADLMSGYYFLLAIPMIAMVPLAAHRSLAAELDEGTYELLAITRLTSMRIVTGKLGSAVLQMLVYFAALVPCFAFCYLLRGIDMVMIGTTIMLVFGVSILLTTFGLLLATVVQNRAGQIFTLLVLLGVIVFSEFLCGAFVLEVIMRQQIFWNGEGVVFTLLFSAVTVSCMVMFVRAAAARIAPITENRSTRLRWIMFAQQLIWIASIATLALWYSEEVVLQFGIMIQGGYWLLMGTLMLGESSELSPRVLRTLPQTTFGRMMMLWFSPGPGTGFMFAITTGCAGMMSLGMVAVLFGINNAFEPLTFAFLMMGYLTMFLGGSRLIVLPIAWRMGNTFAIPCCVTAALLALGVIAPAIFMTITTGGPSQQYGMQEFTNWIWTIDRSFSRSSSIEAVAFISFLSGGTVFVVNLFLLIREFTYRRVAVPVRVIADSEK</sequence>
<keyword evidence="3" id="KW-1185">Reference proteome</keyword>
<feature type="transmembrane region" description="Helical" evidence="1">
    <location>
        <begin position="403"/>
        <end position="424"/>
    </location>
</feature>
<feature type="transmembrane region" description="Helical" evidence="1">
    <location>
        <begin position="256"/>
        <end position="274"/>
    </location>
</feature>
<feature type="transmembrane region" description="Helical" evidence="1">
    <location>
        <begin position="158"/>
        <end position="180"/>
    </location>
</feature>
<dbReference type="EMBL" id="BAABGA010000082">
    <property type="protein sequence ID" value="GAA4467084.1"/>
    <property type="molecule type" value="Genomic_DNA"/>
</dbReference>
<evidence type="ECO:0000313" key="2">
    <source>
        <dbReference type="EMBL" id="GAA4467084.1"/>
    </source>
</evidence>
<keyword evidence="1" id="KW-0812">Transmembrane</keyword>
<keyword evidence="1" id="KW-1133">Transmembrane helix</keyword>
<feature type="transmembrane region" description="Helical" evidence="1">
    <location>
        <begin position="69"/>
        <end position="92"/>
    </location>
</feature>
<comment type="caution">
    <text evidence="2">The sequence shown here is derived from an EMBL/GenBank/DDBJ whole genome shotgun (WGS) entry which is preliminary data.</text>
</comment>
<proteinExistence type="predicted"/>
<feature type="transmembrane region" description="Helical" evidence="1">
    <location>
        <begin position="294"/>
        <end position="314"/>
    </location>
</feature>
<dbReference type="Proteomes" id="UP001500840">
    <property type="component" value="Unassembled WGS sequence"/>
</dbReference>
<dbReference type="RefSeq" id="WP_345327077.1">
    <property type="nucleotide sequence ID" value="NZ_BAABGA010000082.1"/>
</dbReference>
<name>A0ABP8NGX1_9BACT</name>
<feature type="transmembrane region" description="Helical" evidence="1">
    <location>
        <begin position="104"/>
        <end position="124"/>
    </location>
</feature>
<feature type="transmembrane region" description="Helical" evidence="1">
    <location>
        <begin position="371"/>
        <end position="397"/>
    </location>
</feature>
<accession>A0ABP8NGX1</accession>